<proteinExistence type="inferred from homology"/>
<evidence type="ECO:0000313" key="5">
    <source>
        <dbReference type="Proteomes" id="UP001161757"/>
    </source>
</evidence>
<evidence type="ECO:0000256" key="1">
    <source>
        <dbReference type="ARBA" id="ARBA00006484"/>
    </source>
</evidence>
<name>A0AAN6EU98_EXODE</name>
<keyword evidence="3" id="KW-0560">Oxidoreductase</keyword>
<accession>A0AAN6EU98</accession>
<evidence type="ECO:0000256" key="3">
    <source>
        <dbReference type="ARBA" id="ARBA00023002"/>
    </source>
</evidence>
<dbReference type="AlphaFoldDB" id="A0AAN6EU98"/>
<sequence>MANFTGTVLITGGTSGLGYYAATEIARQRPQYRIIVASRKDPDNSAAKINQKLKQDNVVFMPLDLGHLDNVRSFVQSLGEQNIPPISGLVLNAGLQYPDAVKYTTDGIEATFGINHLGHALLFYLLQPYLAHEARTVVTASGTHDPAQKSGLPDAKYTSGEELAHPTAATIDNSGRQRYSTSKLCNIMWTYALHRRLTRLAGKKWTVVAFDPGLMPGTGLARDAGPLLRFVWNNVLPSLVPLLRLLISANVHRPEESGASLAWVLLDEAEQSNSGVYYEGRQQIKSSVDSYDESKQEELWSWTVNFLAADDKEKRDFQVAS</sequence>
<comment type="similarity">
    <text evidence="1">Belongs to the short-chain dehydrogenases/reductases (SDR) family.</text>
</comment>
<evidence type="ECO:0000256" key="2">
    <source>
        <dbReference type="ARBA" id="ARBA00022857"/>
    </source>
</evidence>
<dbReference type="Gene3D" id="3.40.50.720">
    <property type="entry name" value="NAD(P)-binding Rossmann-like Domain"/>
    <property type="match status" value="1"/>
</dbReference>
<dbReference type="Pfam" id="PF00106">
    <property type="entry name" value="adh_short"/>
    <property type="match status" value="1"/>
</dbReference>
<dbReference type="PANTHER" id="PTHR24320">
    <property type="entry name" value="RETINOL DEHYDROGENASE"/>
    <property type="match status" value="1"/>
</dbReference>
<dbReference type="SUPFAM" id="SSF51735">
    <property type="entry name" value="NAD(P)-binding Rossmann-fold domains"/>
    <property type="match status" value="1"/>
</dbReference>
<dbReference type="InterPro" id="IPR036291">
    <property type="entry name" value="NAD(P)-bd_dom_sf"/>
</dbReference>
<dbReference type="Proteomes" id="UP001161757">
    <property type="component" value="Unassembled WGS sequence"/>
</dbReference>
<dbReference type="GO" id="GO:0016491">
    <property type="term" value="F:oxidoreductase activity"/>
    <property type="evidence" value="ECO:0007669"/>
    <property type="project" value="UniProtKB-KW"/>
</dbReference>
<gene>
    <name evidence="4" type="ORF">HRR80_004564</name>
</gene>
<dbReference type="InterPro" id="IPR002347">
    <property type="entry name" value="SDR_fam"/>
</dbReference>
<keyword evidence="2" id="KW-0521">NADP</keyword>
<protein>
    <recommendedName>
        <fullName evidence="6">Dehydrogenase/reductase</fullName>
    </recommendedName>
</protein>
<evidence type="ECO:0008006" key="6">
    <source>
        <dbReference type="Google" id="ProtNLM"/>
    </source>
</evidence>
<evidence type="ECO:0000313" key="4">
    <source>
        <dbReference type="EMBL" id="KAJ8991219.1"/>
    </source>
</evidence>
<comment type="caution">
    <text evidence="4">The sequence shown here is derived from an EMBL/GenBank/DDBJ whole genome shotgun (WGS) entry which is preliminary data.</text>
</comment>
<organism evidence="4 5">
    <name type="scientific">Exophiala dermatitidis</name>
    <name type="common">Black yeast-like fungus</name>
    <name type="synonym">Wangiella dermatitidis</name>
    <dbReference type="NCBI Taxonomy" id="5970"/>
    <lineage>
        <taxon>Eukaryota</taxon>
        <taxon>Fungi</taxon>
        <taxon>Dikarya</taxon>
        <taxon>Ascomycota</taxon>
        <taxon>Pezizomycotina</taxon>
        <taxon>Eurotiomycetes</taxon>
        <taxon>Chaetothyriomycetidae</taxon>
        <taxon>Chaetothyriales</taxon>
        <taxon>Herpotrichiellaceae</taxon>
        <taxon>Exophiala</taxon>
    </lineage>
</organism>
<reference evidence="4" key="1">
    <citation type="submission" date="2023-01" db="EMBL/GenBank/DDBJ databases">
        <title>Exophiala dermititidis isolated from Cystic Fibrosis Patient.</title>
        <authorList>
            <person name="Kurbessoian T."/>
            <person name="Crocker A."/>
            <person name="Murante D."/>
            <person name="Hogan D.A."/>
            <person name="Stajich J.E."/>
        </authorList>
    </citation>
    <scope>NUCLEOTIDE SEQUENCE</scope>
    <source>
        <strain evidence="4">Ex8</strain>
    </source>
</reference>
<dbReference type="EMBL" id="JAJGCB010000008">
    <property type="protein sequence ID" value="KAJ8991219.1"/>
    <property type="molecule type" value="Genomic_DNA"/>
</dbReference>
<dbReference type="PANTHER" id="PTHR24320:SF152">
    <property type="entry name" value="SHORT-CHAIN DEHYDROGENASE_REDUCTASE FAMILY PROTEIN"/>
    <property type="match status" value="1"/>
</dbReference>